<keyword evidence="5 6" id="KW-0040">ANK repeat</keyword>
<evidence type="ECO:0000256" key="2">
    <source>
        <dbReference type="ARBA" id="ARBA00022737"/>
    </source>
</evidence>
<dbReference type="Pfam" id="PF12796">
    <property type="entry name" value="Ank_2"/>
    <property type="match status" value="1"/>
</dbReference>
<keyword evidence="1" id="KW-0479">Metal-binding</keyword>
<dbReference type="EMBL" id="BRYA01000001">
    <property type="protein sequence ID" value="GMI30625.1"/>
    <property type="molecule type" value="Genomic_DNA"/>
</dbReference>
<feature type="domain" description="RanBP2-type" evidence="8">
    <location>
        <begin position="220"/>
        <end position="239"/>
    </location>
</feature>
<keyword evidence="2" id="KW-0677">Repeat</keyword>
<gene>
    <name evidence="9" type="ORF">TrCOL_g2228</name>
</gene>
<sequence>MEEKVVALVLGARSVGLLLLTTVWPGKEVAMDGPVSPLASPMASPTSNIIGGPSLFSTETVNTPSVASHATLPDWSPEEEEFWWACQDDDITTLTKILKEYPSMPLTTPNRYGICPIYAAAFYNSNLVLSLLLTSYHEFLDVDQQNDIGCAPLHACCMKGNLEGVKLLLKRGADLHLQNYSNISPIAIAEHHNQTVILEYLASRGLLEEEEDMEEAVEHWVCHICSKENVLEVDSCKVCGRINQGMVAAKEAASTAEAESQATREREARIAAAEPNADDISVLTDNTRSSPMLNKLIKPH</sequence>
<dbReference type="AlphaFoldDB" id="A0A9W7G3D6"/>
<evidence type="ECO:0000259" key="8">
    <source>
        <dbReference type="PROSITE" id="PS01358"/>
    </source>
</evidence>
<dbReference type="InterPro" id="IPR002110">
    <property type="entry name" value="Ankyrin_rpt"/>
</dbReference>
<dbReference type="PANTHER" id="PTHR24201">
    <property type="entry name" value="ANK_REP_REGION DOMAIN-CONTAINING PROTEIN"/>
    <property type="match status" value="1"/>
</dbReference>
<reference evidence="10" key="1">
    <citation type="journal article" date="2023" name="Commun. Biol.">
        <title>Genome analysis of Parmales, the sister group of diatoms, reveals the evolutionary specialization of diatoms from phago-mixotrophs to photoautotrophs.</title>
        <authorList>
            <person name="Ban H."/>
            <person name="Sato S."/>
            <person name="Yoshikawa S."/>
            <person name="Yamada K."/>
            <person name="Nakamura Y."/>
            <person name="Ichinomiya M."/>
            <person name="Sato N."/>
            <person name="Blanc-Mathieu R."/>
            <person name="Endo H."/>
            <person name="Kuwata A."/>
            <person name="Ogata H."/>
        </authorList>
    </citation>
    <scope>NUCLEOTIDE SEQUENCE [LARGE SCALE GENOMIC DNA]</scope>
</reference>
<evidence type="ECO:0000313" key="9">
    <source>
        <dbReference type="EMBL" id="GMI30625.1"/>
    </source>
</evidence>
<dbReference type="InterPro" id="IPR001876">
    <property type="entry name" value="Znf_RanBP2"/>
</dbReference>
<feature type="region of interest" description="Disordered" evidence="7">
    <location>
        <begin position="255"/>
        <end position="275"/>
    </location>
</feature>
<accession>A0A9W7G3D6</accession>
<dbReference type="SMART" id="SM00248">
    <property type="entry name" value="ANK"/>
    <property type="match status" value="1"/>
</dbReference>
<evidence type="ECO:0000313" key="10">
    <source>
        <dbReference type="Proteomes" id="UP001165065"/>
    </source>
</evidence>
<evidence type="ECO:0000256" key="4">
    <source>
        <dbReference type="ARBA" id="ARBA00022833"/>
    </source>
</evidence>
<keyword evidence="10" id="KW-1185">Reference proteome</keyword>
<name>A0A9W7G3D6_9STRA</name>
<evidence type="ECO:0000256" key="5">
    <source>
        <dbReference type="ARBA" id="ARBA00023043"/>
    </source>
</evidence>
<dbReference type="OrthoDB" id="59416at2759"/>
<dbReference type="Proteomes" id="UP001165065">
    <property type="component" value="Unassembled WGS sequence"/>
</dbReference>
<comment type="caution">
    <text evidence="9">The sequence shown here is derived from an EMBL/GenBank/DDBJ whole genome shotgun (WGS) entry which is preliminary data.</text>
</comment>
<dbReference type="PROSITE" id="PS01358">
    <property type="entry name" value="ZF_RANBP2_1"/>
    <property type="match status" value="1"/>
</dbReference>
<evidence type="ECO:0000256" key="3">
    <source>
        <dbReference type="ARBA" id="ARBA00022771"/>
    </source>
</evidence>
<evidence type="ECO:0000256" key="7">
    <source>
        <dbReference type="SAM" id="MobiDB-lite"/>
    </source>
</evidence>
<evidence type="ECO:0000256" key="1">
    <source>
        <dbReference type="ARBA" id="ARBA00022723"/>
    </source>
</evidence>
<keyword evidence="3" id="KW-0863">Zinc-finger</keyword>
<feature type="repeat" description="ANK" evidence="6">
    <location>
        <begin position="148"/>
        <end position="180"/>
    </location>
</feature>
<dbReference type="GO" id="GO:0008270">
    <property type="term" value="F:zinc ion binding"/>
    <property type="evidence" value="ECO:0007669"/>
    <property type="project" value="UniProtKB-KW"/>
</dbReference>
<dbReference type="PROSITE" id="PS50088">
    <property type="entry name" value="ANK_REPEAT"/>
    <property type="match status" value="1"/>
</dbReference>
<dbReference type="Gene3D" id="1.25.40.20">
    <property type="entry name" value="Ankyrin repeat-containing domain"/>
    <property type="match status" value="1"/>
</dbReference>
<dbReference type="PROSITE" id="PS50297">
    <property type="entry name" value="ANK_REP_REGION"/>
    <property type="match status" value="1"/>
</dbReference>
<proteinExistence type="predicted"/>
<keyword evidence="4" id="KW-0862">Zinc</keyword>
<evidence type="ECO:0000256" key="6">
    <source>
        <dbReference type="PROSITE-ProRule" id="PRU00023"/>
    </source>
</evidence>
<organism evidence="9 10">
    <name type="scientific">Triparma columacea</name>
    <dbReference type="NCBI Taxonomy" id="722753"/>
    <lineage>
        <taxon>Eukaryota</taxon>
        <taxon>Sar</taxon>
        <taxon>Stramenopiles</taxon>
        <taxon>Ochrophyta</taxon>
        <taxon>Bolidophyceae</taxon>
        <taxon>Parmales</taxon>
        <taxon>Triparmaceae</taxon>
        <taxon>Triparma</taxon>
    </lineage>
</organism>
<protein>
    <recommendedName>
        <fullName evidence="8">RanBP2-type domain-containing protein</fullName>
    </recommendedName>
</protein>
<dbReference type="InterPro" id="IPR050776">
    <property type="entry name" value="Ank_Repeat/CDKN_Inhibitor"/>
</dbReference>
<dbReference type="InterPro" id="IPR036770">
    <property type="entry name" value="Ankyrin_rpt-contain_sf"/>
</dbReference>
<dbReference type="SUPFAM" id="SSF48403">
    <property type="entry name" value="Ankyrin repeat"/>
    <property type="match status" value="1"/>
</dbReference>